<dbReference type="STRING" id="1664694.A0A0N1HWF4"/>
<feature type="region of interest" description="Disordered" evidence="3">
    <location>
        <begin position="571"/>
        <end position="602"/>
    </location>
</feature>
<dbReference type="InterPro" id="IPR032675">
    <property type="entry name" value="LRR_dom_sf"/>
</dbReference>
<dbReference type="Proteomes" id="UP000038010">
    <property type="component" value="Unassembled WGS sequence"/>
</dbReference>
<accession>A0A0N1HWF4</accession>
<dbReference type="Gene3D" id="3.10.20.90">
    <property type="entry name" value="Phosphatidylinositol 3-kinase Catalytic Subunit, Chain A, domain 1"/>
    <property type="match status" value="1"/>
</dbReference>
<dbReference type="OrthoDB" id="5273213at2759"/>
<dbReference type="Gene3D" id="2.30.30.190">
    <property type="entry name" value="CAP Gly-rich-like domain"/>
    <property type="match status" value="1"/>
</dbReference>
<dbReference type="Pfam" id="PF01302">
    <property type="entry name" value="CAP_GLY"/>
    <property type="match status" value="1"/>
</dbReference>
<dbReference type="InterPro" id="IPR000938">
    <property type="entry name" value="CAP-Gly_domain"/>
</dbReference>
<gene>
    <name evidence="5" type="ORF">AB675_5518</name>
</gene>
<dbReference type="PROSITE" id="PS51450">
    <property type="entry name" value="LRR"/>
    <property type="match status" value="1"/>
</dbReference>
<dbReference type="GO" id="GO:0007010">
    <property type="term" value="P:cytoskeleton organization"/>
    <property type="evidence" value="ECO:0007669"/>
    <property type="project" value="TreeGrafter"/>
</dbReference>
<proteinExistence type="predicted"/>
<evidence type="ECO:0000256" key="3">
    <source>
        <dbReference type="SAM" id="MobiDB-lite"/>
    </source>
</evidence>
<dbReference type="PANTHER" id="PTHR18849">
    <property type="entry name" value="LEUCINE RICH REPEAT PROTEIN"/>
    <property type="match status" value="1"/>
</dbReference>
<dbReference type="EMBL" id="LFJN01000008">
    <property type="protein sequence ID" value="KPI41945.1"/>
    <property type="molecule type" value="Genomic_DNA"/>
</dbReference>
<dbReference type="GeneID" id="28737614"/>
<feature type="domain" description="CAP-Gly" evidence="4">
    <location>
        <begin position="22"/>
        <end position="68"/>
    </location>
</feature>
<sequence>MSSYVGQRLAFDGNLCTVRYVGPLDNTQGLWLGVEWDDTTRGKHDGTYKGQRIFSCLSSAPTPASFIRPTRTPDKTRTVLEAIKYKYDQATHENGSLKGPGYQIIEISKKKVEEVGFDKITQQMSKLENLKIALIDQLGVAGLQTPDAVTDDLNDAQQRLSSTCPNISELDLGWNLFESWQDIIDACAPLRSLRVLKCDGLRLRSLESTQQLPSITELHLNSCLLRPVDVLALLSVGDKPVFPNLRTLWISHNELDSFNVPARRLVFSSVTNLVVENNNFDNLADVARICQHFPNVESLSVQDNLISSTGSKTLLSSTLKSLNLASNNITDFSFIDSLPSLFPVLTSLRISRNPLYERLATAPPSTTSDPVPDRPGRASDAPFYLILARIPNLQTLNYTTITPRDREEGEIYYLSLADKDIRATHPGKAPETKREHITDFETKYPLYNHLAASYDRPNLLTISSSDPAFLNAPKPTDINFAAKASLAARLVTATFYIASDNEQTLTRPLPTTLPVYTLKSLLARHFHLPPLQFTLVYESADELDPEQVTTTKLWGSSKEAWVEWGVWDVDVGPPRSSGENAGKSGEGDRGHEGNEEEREDEGEWIENGKVLLRGGTRWRRREVEIVDGWRGWGDYLDGVGGGSEVRVRVEPFDRASQ</sequence>
<keyword evidence="1" id="KW-0433">Leucine-rich repeat</keyword>
<dbReference type="SMART" id="SM01052">
    <property type="entry name" value="CAP_GLY"/>
    <property type="match status" value="1"/>
</dbReference>
<name>A0A0N1HWF4_9EURO</name>
<evidence type="ECO:0000259" key="4">
    <source>
        <dbReference type="PROSITE" id="PS50245"/>
    </source>
</evidence>
<dbReference type="AlphaFoldDB" id="A0A0N1HWF4"/>
<reference evidence="5 6" key="1">
    <citation type="submission" date="2015-06" db="EMBL/GenBank/DDBJ databases">
        <title>Draft genome of the ant-associated black yeast Phialophora attae CBS 131958.</title>
        <authorList>
            <person name="Moreno L.F."/>
            <person name="Stielow B.J."/>
            <person name="de Hoog S."/>
            <person name="Vicente V.A."/>
            <person name="Weiss V.A."/>
            <person name="de Vries M."/>
            <person name="Cruz L.M."/>
            <person name="Souza E.M."/>
        </authorList>
    </citation>
    <scope>NUCLEOTIDE SEQUENCE [LARGE SCALE GENOMIC DNA]</scope>
    <source>
        <strain evidence="5 6">CBS 131958</strain>
    </source>
</reference>
<keyword evidence="6" id="KW-1185">Reference proteome</keyword>
<evidence type="ECO:0000256" key="2">
    <source>
        <dbReference type="ARBA" id="ARBA00022737"/>
    </source>
</evidence>
<dbReference type="PANTHER" id="PTHR18849:SF0">
    <property type="entry name" value="CILIA- AND FLAGELLA-ASSOCIATED PROTEIN 410-RELATED"/>
    <property type="match status" value="1"/>
</dbReference>
<evidence type="ECO:0000313" key="5">
    <source>
        <dbReference type="EMBL" id="KPI41945.1"/>
    </source>
</evidence>
<dbReference type="SUPFAM" id="SSF74924">
    <property type="entry name" value="Cap-Gly domain"/>
    <property type="match status" value="1"/>
</dbReference>
<organism evidence="5 6">
    <name type="scientific">Cyphellophora attinorum</name>
    <dbReference type="NCBI Taxonomy" id="1664694"/>
    <lineage>
        <taxon>Eukaryota</taxon>
        <taxon>Fungi</taxon>
        <taxon>Dikarya</taxon>
        <taxon>Ascomycota</taxon>
        <taxon>Pezizomycotina</taxon>
        <taxon>Eurotiomycetes</taxon>
        <taxon>Chaetothyriomycetidae</taxon>
        <taxon>Chaetothyriales</taxon>
        <taxon>Cyphellophoraceae</taxon>
        <taxon>Cyphellophora</taxon>
    </lineage>
</organism>
<dbReference type="VEuPathDB" id="FungiDB:AB675_5518"/>
<evidence type="ECO:0000313" key="6">
    <source>
        <dbReference type="Proteomes" id="UP000038010"/>
    </source>
</evidence>
<protein>
    <submittedName>
        <fullName evidence="5">Tubulin-specific chaperone E</fullName>
    </submittedName>
</protein>
<dbReference type="RefSeq" id="XP_018001908.1">
    <property type="nucleotide sequence ID" value="XM_018145734.1"/>
</dbReference>
<evidence type="ECO:0000256" key="1">
    <source>
        <dbReference type="ARBA" id="ARBA00022614"/>
    </source>
</evidence>
<dbReference type="SUPFAM" id="SSF52047">
    <property type="entry name" value="RNI-like"/>
    <property type="match status" value="1"/>
</dbReference>
<dbReference type="Gene3D" id="3.80.10.10">
    <property type="entry name" value="Ribonuclease Inhibitor"/>
    <property type="match status" value="2"/>
</dbReference>
<keyword evidence="2" id="KW-0677">Repeat</keyword>
<dbReference type="InterPro" id="IPR001611">
    <property type="entry name" value="Leu-rich_rpt"/>
</dbReference>
<dbReference type="InterPro" id="IPR036859">
    <property type="entry name" value="CAP-Gly_dom_sf"/>
</dbReference>
<dbReference type="PROSITE" id="PS50245">
    <property type="entry name" value="CAP_GLY_2"/>
    <property type="match status" value="1"/>
</dbReference>
<comment type="caution">
    <text evidence="5">The sequence shown here is derived from an EMBL/GenBank/DDBJ whole genome shotgun (WGS) entry which is preliminary data.</text>
</comment>